<evidence type="ECO:0000313" key="9">
    <source>
        <dbReference type="Proteomes" id="UP001176940"/>
    </source>
</evidence>
<keyword evidence="4" id="KW-0732">Signal</keyword>
<comment type="similarity">
    <text evidence="2">Belongs to the fibroblast growth factor-binding protein family.</text>
</comment>
<keyword evidence="9" id="KW-1185">Reference proteome</keyword>
<dbReference type="EMBL" id="CAUEEQ010004367">
    <property type="protein sequence ID" value="CAJ0927218.1"/>
    <property type="molecule type" value="Genomic_DNA"/>
</dbReference>
<organism evidence="8 9">
    <name type="scientific">Ranitomeya imitator</name>
    <name type="common">mimic poison frog</name>
    <dbReference type="NCBI Taxonomy" id="111125"/>
    <lineage>
        <taxon>Eukaryota</taxon>
        <taxon>Metazoa</taxon>
        <taxon>Chordata</taxon>
        <taxon>Craniata</taxon>
        <taxon>Vertebrata</taxon>
        <taxon>Euteleostomi</taxon>
        <taxon>Amphibia</taxon>
        <taxon>Batrachia</taxon>
        <taxon>Anura</taxon>
        <taxon>Neobatrachia</taxon>
        <taxon>Hyloidea</taxon>
        <taxon>Dendrobatidae</taxon>
        <taxon>Dendrobatinae</taxon>
        <taxon>Ranitomeya</taxon>
    </lineage>
</organism>
<gene>
    <name evidence="8" type="ORF">RIMI_LOCUS2991755</name>
</gene>
<reference evidence="8" key="1">
    <citation type="submission" date="2023-07" db="EMBL/GenBank/DDBJ databases">
        <authorList>
            <person name="Stuckert A."/>
        </authorList>
    </citation>
    <scope>NUCLEOTIDE SEQUENCE</scope>
</reference>
<dbReference type="PANTHER" id="PTHR15258">
    <property type="entry name" value="FGF BINDING PROTEIN-RELATED"/>
    <property type="match status" value="1"/>
</dbReference>
<dbReference type="PANTHER" id="PTHR15258:SF3">
    <property type="entry name" value="FIBROBLAST GROWTH FACTOR-BINDING PROTEIN 3"/>
    <property type="match status" value="1"/>
</dbReference>
<evidence type="ECO:0000256" key="2">
    <source>
        <dbReference type="ARBA" id="ARBA00008326"/>
    </source>
</evidence>
<evidence type="ECO:0000313" key="8">
    <source>
        <dbReference type="EMBL" id="CAJ0927218.1"/>
    </source>
</evidence>
<evidence type="ECO:0008006" key="10">
    <source>
        <dbReference type="Google" id="ProtNLM"/>
    </source>
</evidence>
<dbReference type="Pfam" id="PF06473">
    <property type="entry name" value="FGF-BP1"/>
    <property type="match status" value="1"/>
</dbReference>
<protein>
    <recommendedName>
        <fullName evidence="10">Fibroblast growth factor binding protein 3</fullName>
    </recommendedName>
</protein>
<evidence type="ECO:0000256" key="7">
    <source>
        <dbReference type="SAM" id="MobiDB-lite"/>
    </source>
</evidence>
<keyword evidence="6" id="KW-0340">Growth factor binding</keyword>
<name>A0ABN9L0X3_9NEOB</name>
<evidence type="ECO:0000256" key="5">
    <source>
        <dbReference type="ARBA" id="ARBA00023157"/>
    </source>
</evidence>
<proteinExistence type="inferred from homology"/>
<dbReference type="Proteomes" id="UP001176940">
    <property type="component" value="Unassembled WGS sequence"/>
</dbReference>
<feature type="region of interest" description="Disordered" evidence="7">
    <location>
        <begin position="203"/>
        <end position="266"/>
    </location>
</feature>
<dbReference type="InterPro" id="IPR010510">
    <property type="entry name" value="FGF1-bd"/>
</dbReference>
<comment type="subcellular location">
    <subcellularLocation>
        <location evidence="1">Secreted</location>
    </subcellularLocation>
</comment>
<keyword evidence="3" id="KW-0964">Secreted</keyword>
<evidence type="ECO:0000256" key="1">
    <source>
        <dbReference type="ARBA" id="ARBA00004613"/>
    </source>
</evidence>
<evidence type="ECO:0000256" key="6">
    <source>
        <dbReference type="ARBA" id="ARBA00023183"/>
    </source>
</evidence>
<accession>A0ABN9L0X3</accession>
<comment type="caution">
    <text evidence="8">The sequence shown here is derived from an EMBL/GenBank/DDBJ whole genome shotgun (WGS) entry which is preliminary data.</text>
</comment>
<feature type="compositionally biased region" description="Basic and acidic residues" evidence="7">
    <location>
        <begin position="203"/>
        <end position="225"/>
    </location>
</feature>
<sequence length="304" mass="34161">MSFLYAGDQNCAQYSKCGRTSDLNRARQFFLRICIVSAPIDFLWVSQIHSKNAGLQICFQKHCRIVKESSTGTFQLDCVLQLTYGRNAKTANKSGETQAILRAGQFLTKHKHDCSWQIVGNVTVSLSVNCNVPGTNSYNCTYEGEPHKCPLYATKAKQYWKQILGKLKKMKHACEDKTLKSRLCKKTEAVESQLQKLVGDVAEKSKGKSRVKEHGKETEVKARDPEENENLGAGIPGKKSGNKKKSDHKSNQKSHPSPSPSGLELTTVREVNDDIVEMNENLSETYCDEKWHSVCSFFVNFWNG</sequence>
<evidence type="ECO:0000256" key="3">
    <source>
        <dbReference type="ARBA" id="ARBA00022525"/>
    </source>
</evidence>
<evidence type="ECO:0000256" key="4">
    <source>
        <dbReference type="ARBA" id="ARBA00022729"/>
    </source>
</evidence>
<keyword evidence="5" id="KW-1015">Disulfide bond</keyword>